<gene>
    <name evidence="1" type="ordered locus">SeSA_A2894</name>
</gene>
<reference evidence="1 2" key="1">
    <citation type="journal article" date="2011" name="J. Bacteriol.">
        <title>Comparative genomics of 28 Salmonella enterica isolates: evidence for CRISPR-mediated adaptive sublineage evolution.</title>
        <authorList>
            <person name="Fricke W.F."/>
            <person name="Mammel M.K."/>
            <person name="McDermott P.F."/>
            <person name="Tartera C."/>
            <person name="White D.G."/>
            <person name="Leclerc J.E."/>
            <person name="Ravel J."/>
            <person name="Cebula T.A."/>
        </authorList>
    </citation>
    <scope>NUCLEOTIDE SEQUENCE [LARGE SCALE GENOMIC DNA]</scope>
    <source>
        <strain evidence="1 2">CVM19633</strain>
    </source>
</reference>
<evidence type="ECO:0000313" key="2">
    <source>
        <dbReference type="Proteomes" id="UP000001865"/>
    </source>
</evidence>
<dbReference type="KEGG" id="sew:SeSA_A2894"/>
<dbReference type="AlphaFoldDB" id="A0A0N1QUW3"/>
<dbReference type="EMBL" id="CP001127">
    <property type="protein sequence ID" value="ACF89975.1"/>
    <property type="molecule type" value="Genomic_DNA"/>
</dbReference>
<evidence type="ECO:0000313" key="1">
    <source>
        <dbReference type="EMBL" id="ACF89975.1"/>
    </source>
</evidence>
<dbReference type="RefSeq" id="WP_001530972.1">
    <property type="nucleotide sequence ID" value="NC_011094.1"/>
</dbReference>
<name>A0A0N1QUW3_SALSV</name>
<dbReference type="InterPro" id="IPR049965">
    <property type="entry name" value="Upx-like"/>
</dbReference>
<proteinExistence type="predicted"/>
<dbReference type="NCBIfam" id="NF042954">
    <property type="entry name" value="Upx_antiphage"/>
    <property type="match status" value="1"/>
</dbReference>
<dbReference type="Proteomes" id="UP000001865">
    <property type="component" value="Chromosome"/>
</dbReference>
<dbReference type="HOGENOM" id="CLU_267538_0_0_6"/>
<sequence length="1272" mass="142904">MNEHLSHMDVHTLFEEMDEQADGITFKYSFDDIAKSNALVVTEFVNFERDSTVALLASLLTLPAHQSQCLRFELLTSLALIHCKGQQIANIDDVKRWYVTIGESSSIVGEDPAEDVFVALVDNKKGDYRVLEGVWEAAGFYTQLMVEIVSDMPDTHRYRSLKLAIQAILRLSDVICARSGLYRFQEGADEFPDSLDTAGLDEKTLCSRVTLSERSLRAEGIKLADLAPFILEPSHISMLGNQVPGEGMLEQRPLLRTRDGIVVVLPTAMTIALRQAVITFAKRTEELSELDKALANVYSLTFSEMPVFGNGGRLRRLTWEKYKMSRTTMVTSIVDAGHLMVLQFVLPSIQQYADTGFNNLLQLDEETTQFLDNSVEQITVDLAKQPGFQRGIVVRIACGWGAGFMGVPPQLPDGWGFEWMSGADFVRFGALPDMSPIAFWRVQDAVETIRQAGVRLINMSGTLNLLGWIRANDGHMVPHDQLPDDRITPEHPLMLMIPTNLLRGIRIAADTGYDRHRISDNNGKWHRVMRPSAEDFFPTERQSKCYASIDDLEAQRLTCVYEGQGNLWVTLEAPEMEDWMLLVELAKMVRTWIGRIGEALEVLSEQPIKKSLKVYLHFDGNDNIGRFDGENFSDDMNTFWRLERIHEHGAIRVVLQDGYLAGFRLPDNRAERALVRALGTAFATLLRMKEPVDKGVTVEQIAVPNDRARSFHIMQAYDFNQYLVRSLTKRLLAIEDIDSAAARIELAWRAVSTDAPSRYQGKKEVGKLLNDVVDVLIQDLLSELSRFDRKQTVMRLLENVVKARCEEAHWRSTAAAVLGLHAGEEGVEETIAQEMSRYAGAALTSRLIIELAICVCPTSGGIEPSDMALSKLLARASLLFRIGGMSDAVRFGALPADIRISPLGDLLFRDELGKMVLEPMLSKVTNERFEEQAAQFEQHYVKTAGGDDENSKQDSVAAETTEDQTDIFLAFWKAEMGFTLEDGMRFIQFLESIGIEQESAIFEMRRSQLADAAKSAGLADETIDAFLNQFILSARPKWDVVPDGFDLSDIYPWRFGRRLSVAVRPLLQIEESHDPLIVIAPGLLNLSLKYVFDGAYTGQFKRDFFRTEGMRDTWLGGAREGHTFEKTLERELREIGWTVRRGIGFPEILRRNLPGDPGDIDLLAWRSDRNQVLVIECKDLSLARNYSEVASQLSEYQGDDIKGKPDKLKKHLKRVLLAKENIDNFAKFTSIANPEIVSWLVFSGASPIAYAQSKIEALAGTNVGRPSDLLNF</sequence>
<protein>
    <submittedName>
        <fullName evidence="1">Uncharacterized protein</fullName>
    </submittedName>
</protein>
<organism evidence="1 2">
    <name type="scientific">Salmonella schwarzengrund (strain CVM19633)</name>
    <dbReference type="NCBI Taxonomy" id="439843"/>
    <lineage>
        <taxon>Bacteria</taxon>
        <taxon>Pseudomonadati</taxon>
        <taxon>Pseudomonadota</taxon>
        <taxon>Gammaproteobacteria</taxon>
        <taxon>Enterobacterales</taxon>
        <taxon>Enterobacteriaceae</taxon>
        <taxon>Salmonella</taxon>
    </lineage>
</organism>
<accession>A0A0N1QUW3</accession>